<proteinExistence type="predicted"/>
<feature type="transmembrane region" description="Helical" evidence="6">
    <location>
        <begin position="12"/>
        <end position="32"/>
    </location>
</feature>
<gene>
    <name evidence="7" type="ORF">SAMN04489858_10290</name>
</gene>
<evidence type="ECO:0000256" key="5">
    <source>
        <dbReference type="ARBA" id="ARBA00023136"/>
    </source>
</evidence>
<protein>
    <submittedName>
        <fullName evidence="7">Lipopolysaccharide export system permease protein</fullName>
    </submittedName>
</protein>
<feature type="transmembrane region" description="Helical" evidence="6">
    <location>
        <begin position="101"/>
        <end position="121"/>
    </location>
</feature>
<dbReference type="GO" id="GO:0015920">
    <property type="term" value="P:lipopolysaccharide transport"/>
    <property type="evidence" value="ECO:0007669"/>
    <property type="project" value="TreeGrafter"/>
</dbReference>
<dbReference type="PANTHER" id="PTHR33529">
    <property type="entry name" value="SLR0882 PROTEIN-RELATED"/>
    <property type="match status" value="1"/>
</dbReference>
<dbReference type="Proteomes" id="UP000199180">
    <property type="component" value="Unassembled WGS sequence"/>
</dbReference>
<dbReference type="InterPro" id="IPR005495">
    <property type="entry name" value="LptG/LptF_permease"/>
</dbReference>
<feature type="transmembrane region" description="Helical" evidence="6">
    <location>
        <begin position="349"/>
        <end position="368"/>
    </location>
</feature>
<evidence type="ECO:0000256" key="2">
    <source>
        <dbReference type="ARBA" id="ARBA00022475"/>
    </source>
</evidence>
<evidence type="ECO:0000313" key="7">
    <source>
        <dbReference type="EMBL" id="SES88508.1"/>
    </source>
</evidence>
<evidence type="ECO:0000256" key="3">
    <source>
        <dbReference type="ARBA" id="ARBA00022692"/>
    </source>
</evidence>
<dbReference type="NCBIfam" id="TIGR04408">
    <property type="entry name" value="LptG_lptG"/>
    <property type="match status" value="1"/>
</dbReference>
<dbReference type="GO" id="GO:0055085">
    <property type="term" value="P:transmembrane transport"/>
    <property type="evidence" value="ECO:0007669"/>
    <property type="project" value="InterPro"/>
</dbReference>
<comment type="subcellular location">
    <subcellularLocation>
        <location evidence="1">Cell membrane</location>
        <topology evidence="1">Multi-pass membrane protein</topology>
    </subcellularLocation>
</comment>
<evidence type="ECO:0000256" key="1">
    <source>
        <dbReference type="ARBA" id="ARBA00004651"/>
    </source>
</evidence>
<feature type="transmembrane region" description="Helical" evidence="6">
    <location>
        <begin position="318"/>
        <end position="337"/>
    </location>
</feature>
<dbReference type="RefSeq" id="WP_090732341.1">
    <property type="nucleotide sequence ID" value="NZ_FOHO01000002.1"/>
</dbReference>
<dbReference type="EMBL" id="FOHO01000002">
    <property type="protein sequence ID" value="SES88508.1"/>
    <property type="molecule type" value="Genomic_DNA"/>
</dbReference>
<keyword evidence="2" id="KW-1003">Cell membrane</keyword>
<accession>A0A1I0A326</accession>
<evidence type="ECO:0000313" key="8">
    <source>
        <dbReference type="Proteomes" id="UP000199180"/>
    </source>
</evidence>
<feature type="transmembrane region" description="Helical" evidence="6">
    <location>
        <begin position="290"/>
        <end position="306"/>
    </location>
</feature>
<dbReference type="AlphaFoldDB" id="A0A1I0A326"/>
<keyword evidence="4 6" id="KW-1133">Transmembrane helix</keyword>
<organism evidence="7 8">
    <name type="scientific">Paracoccus homiensis</name>
    <dbReference type="NCBI Taxonomy" id="364199"/>
    <lineage>
        <taxon>Bacteria</taxon>
        <taxon>Pseudomonadati</taxon>
        <taxon>Pseudomonadota</taxon>
        <taxon>Alphaproteobacteria</taxon>
        <taxon>Rhodobacterales</taxon>
        <taxon>Paracoccaceae</taxon>
        <taxon>Paracoccus</taxon>
    </lineage>
</organism>
<dbReference type="PANTHER" id="PTHR33529:SF2">
    <property type="entry name" value="LIPOPOLYSACCHARIDE EXPORT SYSTEM PERMEASE PROTEIN LPTG"/>
    <property type="match status" value="1"/>
</dbReference>
<dbReference type="GO" id="GO:0043190">
    <property type="term" value="C:ATP-binding cassette (ABC) transporter complex"/>
    <property type="evidence" value="ECO:0007669"/>
    <property type="project" value="InterPro"/>
</dbReference>
<reference evidence="7 8" key="1">
    <citation type="submission" date="2016-10" db="EMBL/GenBank/DDBJ databases">
        <authorList>
            <person name="de Groot N.N."/>
        </authorList>
    </citation>
    <scope>NUCLEOTIDE SEQUENCE [LARGE SCALE GENOMIC DNA]</scope>
    <source>
        <strain evidence="7 8">DSM 17862</strain>
    </source>
</reference>
<feature type="transmembrane region" description="Helical" evidence="6">
    <location>
        <begin position="60"/>
        <end position="80"/>
    </location>
</feature>
<evidence type="ECO:0000256" key="4">
    <source>
        <dbReference type="ARBA" id="ARBA00022989"/>
    </source>
</evidence>
<dbReference type="Pfam" id="PF03739">
    <property type="entry name" value="LptF_LptG"/>
    <property type="match status" value="1"/>
</dbReference>
<sequence length="373" mass="40030">MILARYVARRFLRAFLLIAAIFFLILLLIDMIEIIRRFSDRDIGLAGAAQLAALNIGSSFYQVLPLLTVLGGIALFLGLARSSEMVAIRASGRSALKVVTAPALTAVVLGMLCVGLLNPLVAATGNLFDEAVARIDRNGQQTVSVGDSAVWLRQAIAGQGADRDGDAGQIVIRARRASPDATTLYDATFMIFAPDSGPTRRIEARQARLEPGAWALTDVKEYPLDKNNPEALAVSHETLSLASDLTAQRIRDGFGRPEAVPVWQLPGFIAGLERAGFSAARHRVWFQMELARPFLMGAMVLIAAAFTMQHIRGRNMGVAVLLAFGSGIGLFFLRNVAQVMGDNGQIPPAMAAWSPPLVGAMLALGLILQREDG</sequence>
<dbReference type="STRING" id="364199.SAMN04489858_10290"/>
<name>A0A1I0A326_9RHOB</name>
<keyword evidence="5 6" id="KW-0472">Membrane</keyword>
<dbReference type="OrthoDB" id="9798468at2"/>
<keyword evidence="8" id="KW-1185">Reference proteome</keyword>
<evidence type="ECO:0000256" key="6">
    <source>
        <dbReference type="SAM" id="Phobius"/>
    </source>
</evidence>
<keyword evidence="3 6" id="KW-0812">Transmembrane</keyword>
<dbReference type="InterPro" id="IPR030923">
    <property type="entry name" value="LptG"/>
</dbReference>